<feature type="domain" description="Pyrroline-5-carboxylate reductase catalytic N-terminal" evidence="6">
    <location>
        <begin position="4"/>
        <end position="93"/>
    </location>
</feature>
<evidence type="ECO:0000313" key="9">
    <source>
        <dbReference type="Proteomes" id="UP000704935"/>
    </source>
</evidence>
<evidence type="ECO:0000256" key="1">
    <source>
        <dbReference type="ARBA" id="ARBA00005525"/>
    </source>
</evidence>
<keyword evidence="4" id="KW-0963">Cytoplasm</keyword>
<dbReference type="Gene3D" id="1.10.3730.10">
    <property type="entry name" value="ProC C-terminal domain-like"/>
    <property type="match status" value="1"/>
</dbReference>
<dbReference type="InterPro" id="IPR036291">
    <property type="entry name" value="NAD(P)-bd_dom_sf"/>
</dbReference>
<sequence length="257" mass="28306">MKNIGFIGCGHLAKSLISGLEKSSEYRISGYDILEANLNWLSARGHAAVELKECLDNSDILFLCVKPQDMSKLCSSIANHIKDDINIVSVAAGVKLQTLFDLLPTKKIFRVMTNVGTKDNLGVTAVYSQTDNSEILNVFNFLGKAFEVKDENQIDIHTVLVGSGPAFFFELINEFEERLTELIEDQDNKREITILFLTSLISAIKNGENLDDLIDSVASKGGTTEAGLNLLREKGFAKIFSDGVNKGIQRAKELSQD</sequence>
<evidence type="ECO:0000256" key="4">
    <source>
        <dbReference type="HAMAP-Rule" id="MF_01925"/>
    </source>
</evidence>
<keyword evidence="2 4" id="KW-0521">NADP</keyword>
<comment type="caution">
    <text evidence="8">The sequence shown here is derived from an EMBL/GenBank/DDBJ whole genome shotgun (WGS) entry which is preliminary data.</text>
</comment>
<reference evidence="8" key="1">
    <citation type="submission" date="2020-10" db="EMBL/GenBank/DDBJ databases">
        <title>Microbiome of the Black Sea water column analyzed by genome centric metagenomics.</title>
        <authorList>
            <person name="Cabello-Yeves P.J."/>
            <person name="Callieri C."/>
            <person name="Picazo A."/>
            <person name="Mehrshad M."/>
            <person name="Haro-Moreno J.M."/>
            <person name="Roda-Garcia J."/>
            <person name="Dzembekova N."/>
            <person name="Slabakova V."/>
            <person name="Slabakova N."/>
            <person name="Moncheva S."/>
            <person name="Rodriguez-Valera F."/>
        </authorList>
    </citation>
    <scope>NUCLEOTIDE SEQUENCE</scope>
    <source>
        <strain evidence="8">BS307-5m-G47</strain>
    </source>
</reference>
<dbReference type="InterPro" id="IPR028939">
    <property type="entry name" value="P5C_Rdtase_cat_N"/>
</dbReference>
<dbReference type="PIRSF" id="PIRSF000193">
    <property type="entry name" value="Pyrrol-5-carb_rd"/>
    <property type="match status" value="1"/>
</dbReference>
<dbReference type="Proteomes" id="UP000704935">
    <property type="component" value="Unassembled WGS sequence"/>
</dbReference>
<dbReference type="EC" id="1.5.1.2" evidence="4"/>
<feature type="binding site" evidence="5">
    <location>
        <begin position="7"/>
        <end position="12"/>
    </location>
    <ligand>
        <name>NADP(+)</name>
        <dbReference type="ChEBI" id="CHEBI:58349"/>
    </ligand>
</feature>
<dbReference type="HAMAP" id="MF_01925">
    <property type="entry name" value="P5C_reductase"/>
    <property type="match status" value="1"/>
</dbReference>
<dbReference type="PANTHER" id="PTHR11645">
    <property type="entry name" value="PYRROLINE-5-CARBOXYLATE REDUCTASE"/>
    <property type="match status" value="1"/>
</dbReference>
<organism evidence="8 9">
    <name type="scientific">SAR86 cluster bacterium</name>
    <dbReference type="NCBI Taxonomy" id="2030880"/>
    <lineage>
        <taxon>Bacteria</taxon>
        <taxon>Pseudomonadati</taxon>
        <taxon>Pseudomonadota</taxon>
        <taxon>Gammaproteobacteria</taxon>
        <taxon>SAR86 cluster</taxon>
    </lineage>
</organism>
<keyword evidence="4" id="KW-0028">Amino-acid biosynthesis</keyword>
<name>A0A937IFU7_9GAMM</name>
<feature type="domain" description="Pyrroline-5-carboxylate reductase dimerisation" evidence="7">
    <location>
        <begin position="151"/>
        <end position="254"/>
    </location>
</feature>
<comment type="catalytic activity">
    <reaction evidence="4">
        <text>L-proline + NADP(+) = (S)-1-pyrroline-5-carboxylate + NADPH + 2 H(+)</text>
        <dbReference type="Rhea" id="RHEA:14109"/>
        <dbReference type="ChEBI" id="CHEBI:15378"/>
        <dbReference type="ChEBI" id="CHEBI:17388"/>
        <dbReference type="ChEBI" id="CHEBI:57783"/>
        <dbReference type="ChEBI" id="CHEBI:58349"/>
        <dbReference type="ChEBI" id="CHEBI:60039"/>
        <dbReference type="EC" id="1.5.1.2"/>
    </reaction>
</comment>
<evidence type="ECO:0000259" key="7">
    <source>
        <dbReference type="Pfam" id="PF14748"/>
    </source>
</evidence>
<dbReference type="InterPro" id="IPR008927">
    <property type="entry name" value="6-PGluconate_DH-like_C_sf"/>
</dbReference>
<comment type="function">
    <text evidence="4">Catalyzes the reduction of 1-pyrroline-5-carboxylate (PCA) to L-proline.</text>
</comment>
<evidence type="ECO:0000256" key="2">
    <source>
        <dbReference type="ARBA" id="ARBA00022857"/>
    </source>
</evidence>
<proteinExistence type="inferred from homology"/>
<evidence type="ECO:0000256" key="5">
    <source>
        <dbReference type="PIRSR" id="PIRSR000193-1"/>
    </source>
</evidence>
<comment type="catalytic activity">
    <reaction evidence="4">
        <text>L-proline + NAD(+) = (S)-1-pyrroline-5-carboxylate + NADH + 2 H(+)</text>
        <dbReference type="Rhea" id="RHEA:14105"/>
        <dbReference type="ChEBI" id="CHEBI:15378"/>
        <dbReference type="ChEBI" id="CHEBI:17388"/>
        <dbReference type="ChEBI" id="CHEBI:57540"/>
        <dbReference type="ChEBI" id="CHEBI:57945"/>
        <dbReference type="ChEBI" id="CHEBI:60039"/>
        <dbReference type="EC" id="1.5.1.2"/>
    </reaction>
</comment>
<gene>
    <name evidence="4" type="primary">proC</name>
    <name evidence="8" type="ORF">ISQ61_01120</name>
</gene>
<comment type="subcellular location">
    <subcellularLocation>
        <location evidence="4">Cytoplasm</location>
    </subcellularLocation>
</comment>
<evidence type="ECO:0000313" key="8">
    <source>
        <dbReference type="EMBL" id="MBL6819829.1"/>
    </source>
</evidence>
<dbReference type="AlphaFoldDB" id="A0A937IFU7"/>
<dbReference type="InterPro" id="IPR000304">
    <property type="entry name" value="Pyrroline-COOH_reductase"/>
</dbReference>
<evidence type="ECO:0000256" key="3">
    <source>
        <dbReference type="ARBA" id="ARBA00023002"/>
    </source>
</evidence>
<accession>A0A937IFU7</accession>
<dbReference type="SUPFAM" id="SSF48179">
    <property type="entry name" value="6-phosphogluconate dehydrogenase C-terminal domain-like"/>
    <property type="match status" value="1"/>
</dbReference>
<dbReference type="Gene3D" id="3.40.50.720">
    <property type="entry name" value="NAD(P)-binding Rossmann-like Domain"/>
    <property type="match status" value="1"/>
</dbReference>
<keyword evidence="3 4" id="KW-0560">Oxidoreductase</keyword>
<keyword evidence="4" id="KW-0641">Proline biosynthesis</keyword>
<evidence type="ECO:0000259" key="6">
    <source>
        <dbReference type="Pfam" id="PF03807"/>
    </source>
</evidence>
<dbReference type="Pfam" id="PF14748">
    <property type="entry name" value="P5CR_dimer"/>
    <property type="match status" value="1"/>
</dbReference>
<dbReference type="GO" id="GO:0004735">
    <property type="term" value="F:pyrroline-5-carboxylate reductase activity"/>
    <property type="evidence" value="ECO:0007669"/>
    <property type="project" value="UniProtKB-UniRule"/>
</dbReference>
<dbReference type="Pfam" id="PF03807">
    <property type="entry name" value="F420_oxidored"/>
    <property type="match status" value="1"/>
</dbReference>
<dbReference type="GO" id="GO:0055129">
    <property type="term" value="P:L-proline biosynthetic process"/>
    <property type="evidence" value="ECO:0007669"/>
    <property type="project" value="UniProtKB-UniRule"/>
</dbReference>
<dbReference type="EMBL" id="JADHQA010000003">
    <property type="protein sequence ID" value="MBL6819829.1"/>
    <property type="molecule type" value="Genomic_DNA"/>
</dbReference>
<dbReference type="InterPro" id="IPR029036">
    <property type="entry name" value="P5CR_dimer"/>
</dbReference>
<comment type="pathway">
    <text evidence="4">Amino-acid biosynthesis; L-proline biosynthesis; L-proline from L-glutamate 5-semialdehyde: step 1/1.</text>
</comment>
<protein>
    <recommendedName>
        <fullName evidence="4">Pyrroline-5-carboxylate reductase</fullName>
        <shortName evidence="4">P5C reductase</shortName>
        <shortName evidence="4">P5CR</shortName>
        <ecNumber evidence="4">1.5.1.2</ecNumber>
    </recommendedName>
    <alternativeName>
        <fullName evidence="4">PCA reductase</fullName>
    </alternativeName>
</protein>
<dbReference type="SUPFAM" id="SSF51735">
    <property type="entry name" value="NAD(P)-binding Rossmann-fold domains"/>
    <property type="match status" value="1"/>
</dbReference>
<dbReference type="PANTHER" id="PTHR11645:SF0">
    <property type="entry name" value="PYRROLINE-5-CARBOXYLATE REDUCTASE 3"/>
    <property type="match status" value="1"/>
</dbReference>
<comment type="similarity">
    <text evidence="1 4">Belongs to the pyrroline-5-carboxylate reductase family.</text>
</comment>
<dbReference type="GO" id="GO:0005737">
    <property type="term" value="C:cytoplasm"/>
    <property type="evidence" value="ECO:0007669"/>
    <property type="project" value="UniProtKB-SubCell"/>
</dbReference>